<dbReference type="GO" id="GO:0006260">
    <property type="term" value="P:DNA replication"/>
    <property type="evidence" value="ECO:0007669"/>
    <property type="project" value="UniProtKB-KW"/>
</dbReference>
<keyword evidence="3" id="KW-0515">Mutator protein</keyword>
<dbReference type="InterPro" id="IPR020476">
    <property type="entry name" value="Nudix_hydrolase"/>
</dbReference>
<protein>
    <recommendedName>
        <fullName evidence="11">8-oxo-dGTP diphosphatase</fullName>
        <ecNumber evidence="11">3.6.1.55</ecNumber>
    </recommendedName>
</protein>
<proteinExistence type="inferred from homology"/>
<keyword evidence="4" id="KW-0235">DNA replication</keyword>
<feature type="domain" description="Nudix hydrolase" evidence="12">
    <location>
        <begin position="2"/>
        <end position="127"/>
    </location>
</feature>
<dbReference type="EC" id="3.6.1.55" evidence="11"/>
<dbReference type="InterPro" id="IPR015797">
    <property type="entry name" value="NUDIX_hydrolase-like_dom_sf"/>
</dbReference>
<name>A0A229USC0_9BACL</name>
<accession>A0A229USC0</accession>
<keyword evidence="5" id="KW-0479">Metal-binding</keyword>
<dbReference type="Pfam" id="PF00293">
    <property type="entry name" value="NUDIX"/>
    <property type="match status" value="1"/>
</dbReference>
<evidence type="ECO:0000313" key="14">
    <source>
        <dbReference type="Proteomes" id="UP000215509"/>
    </source>
</evidence>
<dbReference type="GO" id="GO:0006281">
    <property type="term" value="P:DNA repair"/>
    <property type="evidence" value="ECO:0007669"/>
    <property type="project" value="UniProtKB-KW"/>
</dbReference>
<evidence type="ECO:0000313" key="13">
    <source>
        <dbReference type="EMBL" id="OXM85809.1"/>
    </source>
</evidence>
<evidence type="ECO:0000256" key="11">
    <source>
        <dbReference type="ARBA" id="ARBA00038905"/>
    </source>
</evidence>
<keyword evidence="6" id="KW-0227">DNA damage</keyword>
<dbReference type="Proteomes" id="UP000215509">
    <property type="component" value="Unassembled WGS sequence"/>
</dbReference>
<dbReference type="GO" id="GO:0044716">
    <property type="term" value="F:8-oxo-GDP phosphatase activity"/>
    <property type="evidence" value="ECO:0007669"/>
    <property type="project" value="TreeGrafter"/>
</dbReference>
<dbReference type="CDD" id="cd03425">
    <property type="entry name" value="NUDIX_MutT_NudA_like"/>
    <property type="match status" value="1"/>
</dbReference>
<evidence type="ECO:0000256" key="4">
    <source>
        <dbReference type="ARBA" id="ARBA00022705"/>
    </source>
</evidence>
<keyword evidence="7" id="KW-0378">Hydrolase</keyword>
<evidence type="ECO:0000256" key="7">
    <source>
        <dbReference type="ARBA" id="ARBA00022801"/>
    </source>
</evidence>
<dbReference type="PANTHER" id="PTHR47707">
    <property type="entry name" value="8-OXO-DGTP DIPHOSPHATASE"/>
    <property type="match status" value="1"/>
</dbReference>
<evidence type="ECO:0000256" key="1">
    <source>
        <dbReference type="ARBA" id="ARBA00001946"/>
    </source>
</evidence>
<dbReference type="InterPro" id="IPR047127">
    <property type="entry name" value="MutT-like"/>
</dbReference>
<dbReference type="GO" id="GO:0008413">
    <property type="term" value="F:8-oxo-7,8-dihydroguanosine triphosphate pyrophosphatase activity"/>
    <property type="evidence" value="ECO:0007669"/>
    <property type="project" value="TreeGrafter"/>
</dbReference>
<comment type="similarity">
    <text evidence="2">Belongs to the Nudix hydrolase family.</text>
</comment>
<evidence type="ECO:0000256" key="5">
    <source>
        <dbReference type="ARBA" id="ARBA00022723"/>
    </source>
</evidence>
<dbReference type="SUPFAM" id="SSF55811">
    <property type="entry name" value="Nudix"/>
    <property type="match status" value="1"/>
</dbReference>
<dbReference type="InterPro" id="IPR000086">
    <property type="entry name" value="NUDIX_hydrolase_dom"/>
</dbReference>
<evidence type="ECO:0000256" key="9">
    <source>
        <dbReference type="ARBA" id="ARBA00023204"/>
    </source>
</evidence>
<sequence length="128" mass="14368">MKQVDVVGAVIVNENDEILCALRSQEMSLPGLWEFPGGKIEQGEEAKVALVREIKEELLCEIKVGELIADVVHEYPNIKVRLITYFAKITSGKPVATEHEKLEWISRTELATLKWAPADIPTVEQIQT</sequence>
<dbReference type="GO" id="GO:0044715">
    <property type="term" value="F:8-oxo-dGDP phosphatase activity"/>
    <property type="evidence" value="ECO:0007669"/>
    <property type="project" value="TreeGrafter"/>
</dbReference>
<dbReference type="PRINTS" id="PR00502">
    <property type="entry name" value="NUDIXFAMILY"/>
</dbReference>
<dbReference type="GO" id="GO:0035539">
    <property type="term" value="F:8-oxo-7,8-dihydrodeoxyguanosine triphosphate pyrophosphatase activity"/>
    <property type="evidence" value="ECO:0007669"/>
    <property type="project" value="UniProtKB-EC"/>
</dbReference>
<dbReference type="PANTHER" id="PTHR47707:SF1">
    <property type="entry name" value="NUDIX HYDROLASE FAMILY PROTEIN"/>
    <property type="match status" value="1"/>
</dbReference>
<comment type="caution">
    <text evidence="13">The sequence shown here is derived from an EMBL/GenBank/DDBJ whole genome shotgun (WGS) entry which is preliminary data.</text>
</comment>
<comment type="cofactor">
    <cofactor evidence="1">
        <name>Mg(2+)</name>
        <dbReference type="ChEBI" id="CHEBI:18420"/>
    </cofactor>
</comment>
<dbReference type="AlphaFoldDB" id="A0A229USC0"/>
<evidence type="ECO:0000256" key="6">
    <source>
        <dbReference type="ARBA" id="ARBA00022763"/>
    </source>
</evidence>
<dbReference type="RefSeq" id="WP_094014960.1">
    <property type="nucleotide sequence ID" value="NZ_NMQW01000017.1"/>
</dbReference>
<evidence type="ECO:0000256" key="10">
    <source>
        <dbReference type="ARBA" id="ARBA00035861"/>
    </source>
</evidence>
<dbReference type="Gene3D" id="3.90.79.10">
    <property type="entry name" value="Nucleoside Triphosphate Pyrophosphohydrolase"/>
    <property type="match status" value="1"/>
</dbReference>
<gene>
    <name evidence="13" type="ORF">CF651_11265</name>
</gene>
<keyword evidence="8" id="KW-0460">Magnesium</keyword>
<evidence type="ECO:0000256" key="3">
    <source>
        <dbReference type="ARBA" id="ARBA00022457"/>
    </source>
</evidence>
<comment type="catalytic activity">
    <reaction evidence="10">
        <text>8-oxo-dGTP + H2O = 8-oxo-dGMP + diphosphate + H(+)</text>
        <dbReference type="Rhea" id="RHEA:31575"/>
        <dbReference type="ChEBI" id="CHEBI:15377"/>
        <dbReference type="ChEBI" id="CHEBI:15378"/>
        <dbReference type="ChEBI" id="CHEBI:33019"/>
        <dbReference type="ChEBI" id="CHEBI:63224"/>
        <dbReference type="ChEBI" id="CHEBI:77896"/>
        <dbReference type="EC" id="3.6.1.55"/>
    </reaction>
</comment>
<dbReference type="PROSITE" id="PS51462">
    <property type="entry name" value="NUDIX"/>
    <property type="match status" value="1"/>
</dbReference>
<evidence type="ECO:0000259" key="12">
    <source>
        <dbReference type="PROSITE" id="PS51462"/>
    </source>
</evidence>
<dbReference type="OrthoDB" id="9810648at2"/>
<evidence type="ECO:0000256" key="8">
    <source>
        <dbReference type="ARBA" id="ARBA00022842"/>
    </source>
</evidence>
<dbReference type="GO" id="GO:0046872">
    <property type="term" value="F:metal ion binding"/>
    <property type="evidence" value="ECO:0007669"/>
    <property type="project" value="UniProtKB-KW"/>
</dbReference>
<reference evidence="13 14" key="1">
    <citation type="submission" date="2017-07" db="EMBL/GenBank/DDBJ databases">
        <title>Genome sequencing and assembly of Paenibacillus rigui.</title>
        <authorList>
            <person name="Mayilraj S."/>
        </authorList>
    </citation>
    <scope>NUCLEOTIDE SEQUENCE [LARGE SCALE GENOMIC DNA]</scope>
    <source>
        <strain evidence="13 14">JCM 16352</strain>
    </source>
</reference>
<keyword evidence="9" id="KW-0234">DNA repair</keyword>
<dbReference type="EMBL" id="NMQW01000017">
    <property type="protein sequence ID" value="OXM85809.1"/>
    <property type="molecule type" value="Genomic_DNA"/>
</dbReference>
<evidence type="ECO:0000256" key="2">
    <source>
        <dbReference type="ARBA" id="ARBA00005582"/>
    </source>
</evidence>
<keyword evidence="14" id="KW-1185">Reference proteome</keyword>
<organism evidence="13 14">
    <name type="scientific">Paenibacillus rigui</name>
    <dbReference type="NCBI Taxonomy" id="554312"/>
    <lineage>
        <taxon>Bacteria</taxon>
        <taxon>Bacillati</taxon>
        <taxon>Bacillota</taxon>
        <taxon>Bacilli</taxon>
        <taxon>Bacillales</taxon>
        <taxon>Paenibacillaceae</taxon>
        <taxon>Paenibacillus</taxon>
    </lineage>
</organism>